<gene>
    <name evidence="4" type="ORF">B2A_03639</name>
</gene>
<protein>
    <submittedName>
        <fullName evidence="4">TonB-dependent receptor</fullName>
    </submittedName>
</protein>
<dbReference type="EMBL" id="AUZZ01002428">
    <property type="protein sequence ID" value="EQD60543.1"/>
    <property type="molecule type" value="Genomic_DNA"/>
</dbReference>
<dbReference type="InterPro" id="IPR036942">
    <property type="entry name" value="Beta-barrel_TonB_sf"/>
</dbReference>
<evidence type="ECO:0000256" key="1">
    <source>
        <dbReference type="ARBA" id="ARBA00004442"/>
    </source>
</evidence>
<dbReference type="GO" id="GO:0009279">
    <property type="term" value="C:cell outer membrane"/>
    <property type="evidence" value="ECO:0007669"/>
    <property type="project" value="UniProtKB-SubCell"/>
</dbReference>
<organism evidence="4">
    <name type="scientific">mine drainage metagenome</name>
    <dbReference type="NCBI Taxonomy" id="410659"/>
    <lineage>
        <taxon>unclassified sequences</taxon>
        <taxon>metagenomes</taxon>
        <taxon>ecological metagenomes</taxon>
    </lineage>
</organism>
<feature type="non-terminal residue" evidence="4">
    <location>
        <position position="1"/>
    </location>
</feature>
<keyword evidence="4" id="KW-0675">Receptor</keyword>
<evidence type="ECO:0000313" key="4">
    <source>
        <dbReference type="EMBL" id="EQD60543.1"/>
    </source>
</evidence>
<proteinExistence type="predicted"/>
<dbReference type="PANTHER" id="PTHR47234:SF2">
    <property type="entry name" value="TONB-DEPENDENT RECEPTOR"/>
    <property type="match status" value="1"/>
</dbReference>
<evidence type="ECO:0000256" key="2">
    <source>
        <dbReference type="ARBA" id="ARBA00023136"/>
    </source>
</evidence>
<dbReference type="PANTHER" id="PTHR47234">
    <property type="match status" value="1"/>
</dbReference>
<dbReference type="AlphaFoldDB" id="T1AW18"/>
<dbReference type="Gene3D" id="2.40.170.20">
    <property type="entry name" value="TonB-dependent receptor, beta-barrel domain"/>
    <property type="match status" value="1"/>
</dbReference>
<keyword evidence="2" id="KW-0472">Membrane</keyword>
<sequence>QNLNADGNTGGYPNEAVLAPGGILSNLINPFGPQSLQGQALINGSYVNGIYQNGKMSRWSVSGHVSHRLFHWFNTRHAAILAVGASVRGDRFQSATTPYNNLVTAATGLTDFAVQGSRTAQAVYAELNVPMGSHLDVDLSDREDRYSDFGTTNNGKLAVR</sequence>
<reference evidence="4" key="1">
    <citation type="submission" date="2013-08" db="EMBL/GenBank/DDBJ databases">
        <authorList>
            <person name="Mendez C."/>
            <person name="Richter M."/>
            <person name="Ferrer M."/>
            <person name="Sanchez J."/>
        </authorList>
    </citation>
    <scope>NUCLEOTIDE SEQUENCE</scope>
</reference>
<feature type="non-terminal residue" evidence="4">
    <location>
        <position position="160"/>
    </location>
</feature>
<accession>T1AW18</accession>
<evidence type="ECO:0000256" key="3">
    <source>
        <dbReference type="ARBA" id="ARBA00023237"/>
    </source>
</evidence>
<reference evidence="4" key="2">
    <citation type="journal article" date="2014" name="ISME J.">
        <title>Microbial stratification in low pH oxic and suboxic macroscopic growths along an acid mine drainage.</title>
        <authorList>
            <person name="Mendez-Garcia C."/>
            <person name="Mesa V."/>
            <person name="Sprenger R.R."/>
            <person name="Richter M."/>
            <person name="Diez M.S."/>
            <person name="Solano J."/>
            <person name="Bargiela R."/>
            <person name="Golyshina O.V."/>
            <person name="Manteca A."/>
            <person name="Ramos J.L."/>
            <person name="Gallego J.R."/>
            <person name="Llorente I."/>
            <person name="Martins Dos Santos V.A."/>
            <person name="Jensen O.N."/>
            <person name="Pelaez A.I."/>
            <person name="Sanchez J."/>
            <person name="Ferrer M."/>
        </authorList>
    </citation>
    <scope>NUCLEOTIDE SEQUENCE</scope>
</reference>
<comment type="subcellular location">
    <subcellularLocation>
        <location evidence="1">Cell outer membrane</location>
    </subcellularLocation>
</comment>
<name>T1AW18_9ZZZZ</name>
<comment type="caution">
    <text evidence="4">The sequence shown here is derived from an EMBL/GenBank/DDBJ whole genome shotgun (WGS) entry which is preliminary data.</text>
</comment>
<dbReference type="SUPFAM" id="SSF56935">
    <property type="entry name" value="Porins"/>
    <property type="match status" value="1"/>
</dbReference>
<keyword evidence="3" id="KW-0998">Cell outer membrane</keyword>